<dbReference type="InterPro" id="IPR040079">
    <property type="entry name" value="Glutathione_S-Trfase"/>
</dbReference>
<sequence length="281" mass="32482">MTSGAFVRQQSRFRGRPHGGPERHHLYVALACPWSQRAVIVRAVLGLSEVLDISYADPYRDERGWAFTGGRFTDELNGFDFLEQAYRATDPGYDGRVSVPVLWDKEDRLIVSNESADIVRIFNDWAGGDLYPPELQEEIDGLNEWIYSELQNGVYRAGFARSQEAYDEAFRGVFTSLERLETHLQERVYLAGDRITEADWRLLPTLLRFDAVYHTHFRCNGKRLIEYPNLLRYTTDLYNQPHIAETFALEEIKRHYYTTHDELNPKRIIPAGPLDLGFTSA</sequence>
<dbReference type="EMBL" id="JAPDOD010000043">
    <property type="protein sequence ID" value="MDA0165199.1"/>
    <property type="molecule type" value="Genomic_DNA"/>
</dbReference>
<feature type="site" description="Lowers pKa of active site Cys" evidence="3">
    <location>
        <position position="213"/>
    </location>
</feature>
<comment type="caution">
    <text evidence="5">The sequence shown here is derived from an EMBL/GenBank/DDBJ whole genome shotgun (WGS) entry which is preliminary data.</text>
</comment>
<dbReference type="SUPFAM" id="SSF52833">
    <property type="entry name" value="Thioredoxin-like"/>
    <property type="match status" value="1"/>
</dbReference>
<organism evidence="5 6">
    <name type="scientific">Solirubrobacter ginsenosidimutans</name>
    <dbReference type="NCBI Taxonomy" id="490573"/>
    <lineage>
        <taxon>Bacteria</taxon>
        <taxon>Bacillati</taxon>
        <taxon>Actinomycetota</taxon>
        <taxon>Thermoleophilia</taxon>
        <taxon>Solirubrobacterales</taxon>
        <taxon>Solirubrobacteraceae</taxon>
        <taxon>Solirubrobacter</taxon>
    </lineage>
</organism>
<dbReference type="GO" id="GO:0005737">
    <property type="term" value="C:cytoplasm"/>
    <property type="evidence" value="ECO:0007669"/>
    <property type="project" value="TreeGrafter"/>
</dbReference>
<dbReference type="PROSITE" id="PS50405">
    <property type="entry name" value="GST_CTER"/>
    <property type="match status" value="1"/>
</dbReference>
<dbReference type="Proteomes" id="UP001149140">
    <property type="component" value="Unassembled WGS sequence"/>
</dbReference>
<dbReference type="SFLD" id="SFLDG01148">
    <property type="entry name" value="Xi_(cytGST)"/>
    <property type="match status" value="1"/>
</dbReference>
<dbReference type="PANTHER" id="PTHR32419:SF6">
    <property type="entry name" value="GLUTATHIONE S-TRANSFERASE OMEGA-LIKE 1-RELATED"/>
    <property type="match status" value="1"/>
</dbReference>
<evidence type="ECO:0000313" key="6">
    <source>
        <dbReference type="Proteomes" id="UP001149140"/>
    </source>
</evidence>
<feature type="binding site" evidence="2">
    <location>
        <begin position="114"/>
        <end position="115"/>
    </location>
    <ligand>
        <name>glutathione</name>
        <dbReference type="ChEBI" id="CHEBI:57925"/>
    </ligand>
</feature>
<feature type="binding site" evidence="2">
    <location>
        <begin position="96"/>
        <end position="99"/>
    </location>
    <ligand>
        <name>glutathione</name>
        <dbReference type="ChEBI" id="CHEBI:57925"/>
    </ligand>
</feature>
<feature type="domain" description="GST C-terminal" evidence="4">
    <location>
        <begin position="132"/>
        <end position="256"/>
    </location>
</feature>
<dbReference type="Pfam" id="PF13410">
    <property type="entry name" value="GST_C_2"/>
    <property type="match status" value="1"/>
</dbReference>
<keyword evidence="6" id="KW-1185">Reference proteome</keyword>
<dbReference type="Pfam" id="PF13409">
    <property type="entry name" value="GST_N_2"/>
    <property type="match status" value="1"/>
</dbReference>
<dbReference type="RefSeq" id="WP_270044456.1">
    <property type="nucleotide sequence ID" value="NZ_JAPDOD010000043.1"/>
</dbReference>
<feature type="site" description="Lowers pKa of active site Cys" evidence="3">
    <location>
        <position position="256"/>
    </location>
</feature>
<dbReference type="InterPro" id="IPR004045">
    <property type="entry name" value="Glutathione_S-Trfase_N"/>
</dbReference>
<dbReference type="InterPro" id="IPR036282">
    <property type="entry name" value="Glutathione-S-Trfase_C_sf"/>
</dbReference>
<feature type="active site" description="Nucleophile" evidence="1">
    <location>
        <position position="32"/>
    </location>
</feature>
<dbReference type="InterPro" id="IPR016639">
    <property type="entry name" value="GST_Omega/GSH"/>
</dbReference>
<dbReference type="Gene3D" id="1.20.1050.10">
    <property type="match status" value="1"/>
</dbReference>
<dbReference type="PIRSF" id="PIRSF015753">
    <property type="entry name" value="GST"/>
    <property type="match status" value="1"/>
</dbReference>
<dbReference type="AlphaFoldDB" id="A0A9X3MYP5"/>
<evidence type="ECO:0000256" key="2">
    <source>
        <dbReference type="PIRSR" id="PIRSR015753-2"/>
    </source>
</evidence>
<dbReference type="Gene3D" id="3.40.30.10">
    <property type="entry name" value="Glutaredoxin"/>
    <property type="match status" value="1"/>
</dbReference>
<dbReference type="InterPro" id="IPR036249">
    <property type="entry name" value="Thioredoxin-like_sf"/>
</dbReference>
<dbReference type="InterPro" id="IPR010987">
    <property type="entry name" value="Glutathione-S-Trfase_C-like"/>
</dbReference>
<evidence type="ECO:0000259" key="4">
    <source>
        <dbReference type="PROSITE" id="PS50405"/>
    </source>
</evidence>
<dbReference type="SFLD" id="SFLDS00019">
    <property type="entry name" value="Glutathione_Transferase_(cytos"/>
    <property type="match status" value="1"/>
</dbReference>
<dbReference type="InterPro" id="IPR047047">
    <property type="entry name" value="GST_Omega-like_C"/>
</dbReference>
<protein>
    <submittedName>
        <fullName evidence="5">Glutathione binding-like protein</fullName>
    </submittedName>
</protein>
<evidence type="ECO:0000313" key="5">
    <source>
        <dbReference type="EMBL" id="MDA0165199.1"/>
    </source>
</evidence>
<evidence type="ECO:0000256" key="3">
    <source>
        <dbReference type="PIRSR" id="PIRSR015753-3"/>
    </source>
</evidence>
<feature type="binding site" evidence="2">
    <location>
        <position position="65"/>
    </location>
    <ligand>
        <name>glutathione</name>
        <dbReference type="ChEBI" id="CHEBI:57925"/>
    </ligand>
</feature>
<feature type="active site" description="Proton donor/acceptor" evidence="1">
    <location>
        <position position="155"/>
    </location>
</feature>
<dbReference type="PANTHER" id="PTHR32419">
    <property type="entry name" value="GLUTATHIONYL-HYDROQUINONE REDUCTASE"/>
    <property type="match status" value="1"/>
</dbReference>
<dbReference type="GO" id="GO:0004364">
    <property type="term" value="F:glutathione transferase activity"/>
    <property type="evidence" value="ECO:0007669"/>
    <property type="project" value="InterPro"/>
</dbReference>
<dbReference type="CDD" id="cd03190">
    <property type="entry name" value="GST_C_Omega_like"/>
    <property type="match status" value="1"/>
</dbReference>
<proteinExistence type="predicted"/>
<evidence type="ECO:0000256" key="1">
    <source>
        <dbReference type="PIRSR" id="PIRSR015753-1"/>
    </source>
</evidence>
<dbReference type="SFLD" id="SFLDG01206">
    <property type="entry name" value="Xi.1"/>
    <property type="match status" value="1"/>
</dbReference>
<reference evidence="5" key="1">
    <citation type="submission" date="2022-10" db="EMBL/GenBank/DDBJ databases">
        <title>The WGS of Solirubrobacter ginsenosidimutans DSM 21036.</title>
        <authorList>
            <person name="Jiang Z."/>
        </authorList>
    </citation>
    <scope>NUCLEOTIDE SEQUENCE</scope>
    <source>
        <strain evidence="5">DSM 21036</strain>
    </source>
</reference>
<name>A0A9X3MYP5_9ACTN</name>
<dbReference type="SUPFAM" id="SSF47616">
    <property type="entry name" value="GST C-terminal domain-like"/>
    <property type="match status" value="1"/>
</dbReference>
<gene>
    <name evidence="5" type="ORF">OM076_33325</name>
</gene>
<accession>A0A9X3MYP5</accession>